<dbReference type="PANTHER" id="PTHR46455:SF5">
    <property type="entry name" value="SET AND MYND DOMAIN CONTAINING, ARTHROPOD-SPECIFIC, MEMBER 4, ISOFORM A"/>
    <property type="match status" value="1"/>
</dbReference>
<feature type="domain" description="SET" evidence="1">
    <location>
        <begin position="89"/>
        <end position="139"/>
    </location>
</feature>
<gene>
    <name evidence="2" type="ORF">O3P69_001865</name>
</gene>
<keyword evidence="3" id="KW-1185">Reference proteome</keyword>
<dbReference type="InterPro" id="IPR053010">
    <property type="entry name" value="SET_SmydA-8"/>
</dbReference>
<organism evidence="2 3">
    <name type="scientific">Scylla paramamosain</name>
    <name type="common">Mud crab</name>
    <dbReference type="NCBI Taxonomy" id="85552"/>
    <lineage>
        <taxon>Eukaryota</taxon>
        <taxon>Metazoa</taxon>
        <taxon>Ecdysozoa</taxon>
        <taxon>Arthropoda</taxon>
        <taxon>Crustacea</taxon>
        <taxon>Multicrustacea</taxon>
        <taxon>Malacostraca</taxon>
        <taxon>Eumalacostraca</taxon>
        <taxon>Eucarida</taxon>
        <taxon>Decapoda</taxon>
        <taxon>Pleocyemata</taxon>
        <taxon>Brachyura</taxon>
        <taxon>Eubrachyura</taxon>
        <taxon>Portunoidea</taxon>
        <taxon>Portunidae</taxon>
        <taxon>Portuninae</taxon>
        <taxon>Scylla</taxon>
    </lineage>
</organism>
<dbReference type="EMBL" id="JARAKH010000003">
    <property type="protein sequence ID" value="KAK8405665.1"/>
    <property type="molecule type" value="Genomic_DNA"/>
</dbReference>
<dbReference type="SUPFAM" id="SSF82199">
    <property type="entry name" value="SET domain"/>
    <property type="match status" value="1"/>
</dbReference>
<dbReference type="InterPro" id="IPR046341">
    <property type="entry name" value="SET_dom_sf"/>
</dbReference>
<dbReference type="InterPro" id="IPR001214">
    <property type="entry name" value="SET_dom"/>
</dbReference>
<dbReference type="GO" id="GO:0008170">
    <property type="term" value="F:N-methyltransferase activity"/>
    <property type="evidence" value="ECO:0007669"/>
    <property type="project" value="UniProtKB-ARBA"/>
</dbReference>
<dbReference type="Gene3D" id="2.170.270.10">
    <property type="entry name" value="SET domain"/>
    <property type="match status" value="1"/>
</dbReference>
<dbReference type="GO" id="GO:0008276">
    <property type="term" value="F:protein methyltransferase activity"/>
    <property type="evidence" value="ECO:0007669"/>
    <property type="project" value="UniProtKB-ARBA"/>
</dbReference>
<dbReference type="Pfam" id="PF00856">
    <property type="entry name" value="SET"/>
    <property type="match status" value="1"/>
</dbReference>
<evidence type="ECO:0000313" key="2">
    <source>
        <dbReference type="EMBL" id="KAK8405665.1"/>
    </source>
</evidence>
<dbReference type="GO" id="GO:0008757">
    <property type="term" value="F:S-adenosylmethionine-dependent methyltransferase activity"/>
    <property type="evidence" value="ECO:0007669"/>
    <property type="project" value="UniProtKB-ARBA"/>
</dbReference>
<evidence type="ECO:0000313" key="3">
    <source>
        <dbReference type="Proteomes" id="UP001487740"/>
    </source>
</evidence>
<dbReference type="PANTHER" id="PTHR46455">
    <property type="entry name" value="SET AND MYND DOMAIN CONTAINING, ARTHROPOD-SPECIFIC, MEMBER 4, ISOFORM A"/>
    <property type="match status" value="1"/>
</dbReference>
<proteinExistence type="predicted"/>
<name>A0AAW0V159_SCYPA</name>
<dbReference type="CDD" id="cd20071">
    <property type="entry name" value="SET_SMYD"/>
    <property type="match status" value="1"/>
</dbReference>
<sequence length="427" mass="49046">MFMYEFMLPLRCFCLKDMAPKKWSTMMAMESHNDLRRGTELWNREQVNVVDYLRGKLKVDADEELLHSITGILDVNCHEVRSNIPGTKEQYFIRGVYPLCAMMSHFCSNNTHHTLMDDMTMVVIASRPIKKGDQITATYTHILSATTERRKHLRYGKFFDCACERCRDPTEMGTYFGALKCSQPGCGGSILCTDPLVATNDAPWACDRCKYQVAAVTVERLNKMVYWELREAGEEDPAKIEGLLRKYQYVLHPQHFHMVGMKHTLSQMYGRLPGYALNTISDAQRRRKVECCRDLLKVLDVIDPGISRLRGLTLYELHAPLLLEANGAFQRTSITRREFLTKLREVEGYLSLVVYCLQHEPLSSSEGDVCKIARNSLVELRKWITTVTSLPDRHFLPEEVEKVTAASLVRSDEDLTLESLLRSLEEQ</sequence>
<dbReference type="Gene3D" id="1.10.220.160">
    <property type="match status" value="1"/>
</dbReference>
<accession>A0AAW0V159</accession>
<evidence type="ECO:0000259" key="1">
    <source>
        <dbReference type="Pfam" id="PF00856"/>
    </source>
</evidence>
<protein>
    <recommendedName>
        <fullName evidence="1">SET domain-containing protein</fullName>
    </recommendedName>
</protein>
<dbReference type="AlphaFoldDB" id="A0AAW0V159"/>
<comment type="caution">
    <text evidence="2">The sequence shown here is derived from an EMBL/GenBank/DDBJ whole genome shotgun (WGS) entry which is preliminary data.</text>
</comment>
<reference evidence="2 3" key="1">
    <citation type="submission" date="2023-03" db="EMBL/GenBank/DDBJ databases">
        <title>High-quality genome of Scylla paramamosain provides insights in environmental adaptation.</title>
        <authorList>
            <person name="Zhang L."/>
        </authorList>
    </citation>
    <scope>NUCLEOTIDE SEQUENCE [LARGE SCALE GENOMIC DNA]</scope>
    <source>
        <strain evidence="2">LZ_2023a</strain>
        <tissue evidence="2">Muscle</tissue>
    </source>
</reference>
<dbReference type="Proteomes" id="UP001487740">
    <property type="component" value="Unassembled WGS sequence"/>
</dbReference>